<dbReference type="PANTHER" id="PTHR45707:SF50">
    <property type="entry name" value="VESICLE-ASSOCIATED PROTEIN 1-1"/>
    <property type="match status" value="1"/>
</dbReference>
<dbReference type="InterPro" id="IPR011009">
    <property type="entry name" value="Kinase-like_dom_sf"/>
</dbReference>
<dbReference type="GO" id="GO:0004672">
    <property type="term" value="F:protein kinase activity"/>
    <property type="evidence" value="ECO:0007669"/>
    <property type="project" value="InterPro"/>
</dbReference>
<protein>
    <recommendedName>
        <fullName evidence="1">Protein kinase domain-containing protein</fullName>
    </recommendedName>
</protein>
<dbReference type="InterPro" id="IPR000719">
    <property type="entry name" value="Prot_kinase_dom"/>
</dbReference>
<dbReference type="AlphaFoldDB" id="A0A1E5VNN7"/>
<comment type="caution">
    <text evidence="2">The sequence shown here is derived from an EMBL/GenBank/DDBJ whole genome shotgun (WGS) entry which is preliminary data.</text>
</comment>
<reference evidence="2 3" key="1">
    <citation type="submission" date="2016-09" db="EMBL/GenBank/DDBJ databases">
        <title>The draft genome of Dichanthelium oligosanthes: A C3 panicoid grass species.</title>
        <authorList>
            <person name="Studer A.J."/>
            <person name="Schnable J.C."/>
            <person name="Brutnell T.P."/>
        </authorList>
    </citation>
    <scope>NUCLEOTIDE SEQUENCE [LARGE SCALE GENOMIC DNA]</scope>
    <source>
        <strain evidence="3">cv. Kellogg 1175</strain>
        <tissue evidence="2">Leaf</tissue>
    </source>
</reference>
<evidence type="ECO:0000313" key="3">
    <source>
        <dbReference type="Proteomes" id="UP000095767"/>
    </source>
</evidence>
<dbReference type="OrthoDB" id="688618at2759"/>
<name>A0A1E5VNN7_9POAL</name>
<dbReference type="PROSITE" id="PS00108">
    <property type="entry name" value="PROTEIN_KINASE_ST"/>
    <property type="match status" value="1"/>
</dbReference>
<dbReference type="Proteomes" id="UP000095767">
    <property type="component" value="Unassembled WGS sequence"/>
</dbReference>
<evidence type="ECO:0000313" key="2">
    <source>
        <dbReference type="EMBL" id="OEL26741.1"/>
    </source>
</evidence>
<proteinExistence type="predicted"/>
<keyword evidence="3" id="KW-1185">Reference proteome</keyword>
<dbReference type="PROSITE" id="PS50011">
    <property type="entry name" value="PROTEIN_KINASE_DOM"/>
    <property type="match status" value="1"/>
</dbReference>
<feature type="domain" description="Protein kinase" evidence="1">
    <location>
        <begin position="1"/>
        <end position="117"/>
    </location>
</feature>
<dbReference type="EMBL" id="LWDX02034013">
    <property type="protein sequence ID" value="OEL26741.1"/>
    <property type="molecule type" value="Genomic_DNA"/>
</dbReference>
<dbReference type="Pfam" id="PF00069">
    <property type="entry name" value="Pkinase"/>
    <property type="match status" value="1"/>
</dbReference>
<dbReference type="Gene3D" id="1.10.510.10">
    <property type="entry name" value="Transferase(Phosphotransferase) domain 1"/>
    <property type="match status" value="1"/>
</dbReference>
<dbReference type="PANTHER" id="PTHR45707">
    <property type="entry name" value="C2 CALCIUM/LIPID-BINDING PLANT PHOSPHORIBOSYLTRANSFERASE FAMILY PROTEIN"/>
    <property type="match status" value="1"/>
</dbReference>
<dbReference type="InterPro" id="IPR008271">
    <property type="entry name" value="Ser/Thr_kinase_AS"/>
</dbReference>
<dbReference type="SUPFAM" id="SSF56112">
    <property type="entry name" value="Protein kinase-like (PK-like)"/>
    <property type="match status" value="1"/>
</dbReference>
<dbReference type="GO" id="GO:0005524">
    <property type="term" value="F:ATP binding"/>
    <property type="evidence" value="ECO:0007669"/>
    <property type="project" value="InterPro"/>
</dbReference>
<organism evidence="2 3">
    <name type="scientific">Dichanthelium oligosanthes</name>
    <dbReference type="NCBI Taxonomy" id="888268"/>
    <lineage>
        <taxon>Eukaryota</taxon>
        <taxon>Viridiplantae</taxon>
        <taxon>Streptophyta</taxon>
        <taxon>Embryophyta</taxon>
        <taxon>Tracheophyta</taxon>
        <taxon>Spermatophyta</taxon>
        <taxon>Magnoliopsida</taxon>
        <taxon>Liliopsida</taxon>
        <taxon>Poales</taxon>
        <taxon>Poaceae</taxon>
        <taxon>PACMAD clade</taxon>
        <taxon>Panicoideae</taxon>
        <taxon>Panicodae</taxon>
        <taxon>Paniceae</taxon>
        <taxon>Dichantheliinae</taxon>
        <taxon>Dichanthelium</taxon>
    </lineage>
</organism>
<gene>
    <name evidence="2" type="ORF">BAE44_0012240</name>
</gene>
<sequence length="117" mass="13042">MADVIRVTDGCGDVGWNSCFQLIKGIAEAMRYLHDEHGVIHMDLKPANILLDSNMMPKINDFGIASALANTIEYTLVGTISFSSVLLRYAENFPLYLTIQGIYGSRVCYGRFDFVQV</sequence>
<evidence type="ECO:0000259" key="1">
    <source>
        <dbReference type="PROSITE" id="PS50011"/>
    </source>
</evidence>
<accession>A0A1E5VNN7</accession>